<dbReference type="InterPro" id="IPR001345">
    <property type="entry name" value="PG/BPGM_mutase_AS"/>
</dbReference>
<evidence type="ECO:0000256" key="1">
    <source>
        <dbReference type="ARBA" id="ARBA00023152"/>
    </source>
</evidence>
<feature type="binding site" evidence="4">
    <location>
        <begin position="10"/>
        <end position="17"/>
    </location>
    <ligand>
        <name>substrate</name>
    </ligand>
</feature>
<dbReference type="STRING" id="119641.SAMN05421842_11244"/>
<dbReference type="RefSeq" id="WP_090091209.1">
    <property type="nucleotide sequence ID" value="NZ_FOMG01000012.1"/>
</dbReference>
<dbReference type="Proteomes" id="UP000199263">
    <property type="component" value="Unassembled WGS sequence"/>
</dbReference>
<dbReference type="InterPro" id="IPR013078">
    <property type="entry name" value="His_Pase_superF_clade-1"/>
</dbReference>
<evidence type="ECO:0000313" key="5">
    <source>
        <dbReference type="EMBL" id="SFC88699.1"/>
    </source>
</evidence>
<keyword evidence="1" id="KW-0324">Glycolysis</keyword>
<dbReference type="InterPro" id="IPR050275">
    <property type="entry name" value="PGM_Phosphatase"/>
</dbReference>
<dbReference type="GO" id="GO:0016791">
    <property type="term" value="F:phosphatase activity"/>
    <property type="evidence" value="ECO:0007669"/>
    <property type="project" value="TreeGrafter"/>
</dbReference>
<dbReference type="Pfam" id="PF00300">
    <property type="entry name" value="His_Phos_1"/>
    <property type="match status" value="1"/>
</dbReference>
<dbReference type="SUPFAM" id="SSF53254">
    <property type="entry name" value="Phosphoglycerate mutase-like"/>
    <property type="match status" value="1"/>
</dbReference>
<evidence type="ECO:0000256" key="2">
    <source>
        <dbReference type="ARBA" id="ARBA00023235"/>
    </source>
</evidence>
<gene>
    <name evidence="5" type="ORF">SAMN05421842_11244</name>
</gene>
<dbReference type="OrthoDB" id="9781415at2"/>
<evidence type="ECO:0000256" key="4">
    <source>
        <dbReference type="PIRSR" id="PIRSR613078-2"/>
    </source>
</evidence>
<dbReference type="PANTHER" id="PTHR48100">
    <property type="entry name" value="BROAD-SPECIFICITY PHOSPHATASE YOR283W-RELATED"/>
    <property type="match status" value="1"/>
</dbReference>
<keyword evidence="6" id="KW-1185">Reference proteome</keyword>
<feature type="active site" description="Proton donor/acceptor" evidence="3">
    <location>
        <position position="84"/>
    </location>
</feature>
<dbReference type="AlphaFoldDB" id="A0A1I1MTJ4"/>
<dbReference type="Gene3D" id="3.40.50.1240">
    <property type="entry name" value="Phosphoglycerate mutase-like"/>
    <property type="match status" value="1"/>
</dbReference>
<feature type="binding site" evidence="4">
    <location>
        <position position="60"/>
    </location>
    <ligand>
        <name>substrate</name>
    </ligand>
</feature>
<reference evidence="5 6" key="1">
    <citation type="submission" date="2016-10" db="EMBL/GenBank/DDBJ databases">
        <authorList>
            <person name="de Groot N.N."/>
        </authorList>
    </citation>
    <scope>NUCLEOTIDE SEQUENCE [LARGE SCALE GENOMIC DNA]</scope>
    <source>
        <strain evidence="5 6">DSM 12992</strain>
    </source>
</reference>
<name>A0A1I1MTJ4_9CLOT</name>
<dbReference type="CDD" id="cd07067">
    <property type="entry name" value="HP_PGM_like"/>
    <property type="match status" value="1"/>
</dbReference>
<evidence type="ECO:0000256" key="3">
    <source>
        <dbReference type="PIRSR" id="PIRSR613078-1"/>
    </source>
</evidence>
<keyword evidence="2" id="KW-0413">Isomerase</keyword>
<protein>
    <submittedName>
        <fullName evidence="5">Probable phosphoglycerate mutase</fullName>
    </submittedName>
</protein>
<dbReference type="InterPro" id="IPR029033">
    <property type="entry name" value="His_PPase_superfam"/>
</dbReference>
<dbReference type="PANTHER" id="PTHR48100:SF1">
    <property type="entry name" value="HISTIDINE PHOSPHATASE FAMILY PROTEIN-RELATED"/>
    <property type="match status" value="1"/>
</dbReference>
<dbReference type="EMBL" id="FOMG01000012">
    <property type="protein sequence ID" value="SFC88699.1"/>
    <property type="molecule type" value="Genomic_DNA"/>
</dbReference>
<dbReference type="GO" id="GO:0005737">
    <property type="term" value="C:cytoplasm"/>
    <property type="evidence" value="ECO:0007669"/>
    <property type="project" value="TreeGrafter"/>
</dbReference>
<feature type="active site" description="Tele-phosphohistidine intermediate" evidence="3">
    <location>
        <position position="11"/>
    </location>
</feature>
<evidence type="ECO:0000313" key="6">
    <source>
        <dbReference type="Proteomes" id="UP000199263"/>
    </source>
</evidence>
<accession>A0A1I1MTJ4</accession>
<dbReference type="PIRSF" id="PIRSF000709">
    <property type="entry name" value="6PFK_2-Ptase"/>
    <property type="match status" value="1"/>
</dbReference>
<organism evidence="5 6">
    <name type="scientific">Clostridium uliginosum</name>
    <dbReference type="NCBI Taxonomy" id="119641"/>
    <lineage>
        <taxon>Bacteria</taxon>
        <taxon>Bacillati</taxon>
        <taxon>Bacillota</taxon>
        <taxon>Clostridia</taxon>
        <taxon>Eubacteriales</taxon>
        <taxon>Clostridiaceae</taxon>
        <taxon>Clostridium</taxon>
    </lineage>
</organism>
<dbReference type="SMART" id="SM00855">
    <property type="entry name" value="PGAM"/>
    <property type="match status" value="1"/>
</dbReference>
<proteinExistence type="predicted"/>
<sequence length="205" mass="23655">MKQTIIYLVRHGQTEWNLEKRMQGHKNSPLTNLGITQANGLYNKLFEETIDVIYSSESKRACDTAEIIKGNRIIPIIVNKELREINMGDWEGMKQSDIISKYPEIWNHFWNDPLLYTPTGLGESYQKLQDRVIPEVKNIINSNQGKTIIIVTHRITLKVIMAHFNNQEIQNIWDTADIEPASLCKICIENGISKILLFGDTSHYK</sequence>
<dbReference type="PROSITE" id="PS00175">
    <property type="entry name" value="PG_MUTASE"/>
    <property type="match status" value="1"/>
</dbReference>